<reference evidence="2" key="1">
    <citation type="submission" date="2019-03" db="EMBL/GenBank/DDBJ databases">
        <title>Single cell metagenomics reveals metabolic interactions within the superorganism composed of flagellate Streblomastix strix and complex community of Bacteroidetes bacteria on its surface.</title>
        <authorList>
            <person name="Treitli S.C."/>
            <person name="Kolisko M."/>
            <person name="Husnik F."/>
            <person name="Keeling P."/>
            <person name="Hampl V."/>
        </authorList>
    </citation>
    <scope>NUCLEOTIDE SEQUENCE</scope>
    <source>
        <strain evidence="2">STM</strain>
    </source>
</reference>
<proteinExistence type="predicted"/>
<keyword evidence="2" id="KW-0808">Transferase</keyword>
<feature type="domain" description="SIS" evidence="1">
    <location>
        <begin position="29"/>
        <end position="170"/>
    </location>
</feature>
<keyword evidence="2" id="KW-0032">Aminotransferase</keyword>
<dbReference type="GO" id="GO:0004360">
    <property type="term" value="F:glutamine-fructose-6-phosphate transaminase (isomerizing) activity"/>
    <property type="evidence" value="ECO:0007669"/>
    <property type="project" value="UniProtKB-EC"/>
</dbReference>
<dbReference type="GO" id="GO:0006002">
    <property type="term" value="P:fructose 6-phosphate metabolic process"/>
    <property type="evidence" value="ECO:0007669"/>
    <property type="project" value="TreeGrafter"/>
</dbReference>
<dbReference type="SUPFAM" id="SSF53697">
    <property type="entry name" value="SIS domain"/>
    <property type="match status" value="1"/>
</dbReference>
<evidence type="ECO:0000313" key="2">
    <source>
        <dbReference type="EMBL" id="KAA6307035.1"/>
    </source>
</evidence>
<dbReference type="AlphaFoldDB" id="A0A5J4PC30"/>
<dbReference type="GO" id="GO:0046349">
    <property type="term" value="P:amino sugar biosynthetic process"/>
    <property type="evidence" value="ECO:0007669"/>
    <property type="project" value="UniProtKB-ARBA"/>
</dbReference>
<dbReference type="Gene3D" id="3.40.50.10490">
    <property type="entry name" value="Glucose-6-phosphate isomerase like protein, domain 1"/>
    <property type="match status" value="2"/>
</dbReference>
<dbReference type="CDD" id="cd05009">
    <property type="entry name" value="SIS_GlmS_GlmD_2"/>
    <property type="match status" value="1"/>
</dbReference>
<dbReference type="InterPro" id="IPR046348">
    <property type="entry name" value="SIS_dom_sf"/>
</dbReference>
<feature type="non-terminal residue" evidence="2">
    <location>
        <position position="1"/>
    </location>
</feature>
<gene>
    <name evidence="2" type="ORF">EZS27_041299</name>
</gene>
<dbReference type="GO" id="GO:0097367">
    <property type="term" value="F:carbohydrate derivative binding"/>
    <property type="evidence" value="ECO:0007669"/>
    <property type="project" value="InterPro"/>
</dbReference>
<sequence>EYLRVVKELGNVPEKMKQVLKLNNEIAELSKIFTYAHNFIYLGRGYNYPVALEGALKLKEISYIHAEGYPAAEMKHGPIALIDAEMPVVVIATYNGLYEKVLSNIQEIKARKGKVIAIVTEGDTVIGKIADYCIELPQTLECLDPLITTVPLQLLAYHVAVCKGMDVDQPRNLAKSVTVE</sequence>
<dbReference type="GO" id="GO:0006047">
    <property type="term" value="P:UDP-N-acetylglucosamine metabolic process"/>
    <property type="evidence" value="ECO:0007669"/>
    <property type="project" value="TreeGrafter"/>
</dbReference>
<evidence type="ECO:0000259" key="1">
    <source>
        <dbReference type="PROSITE" id="PS51464"/>
    </source>
</evidence>
<organism evidence="2">
    <name type="scientific">termite gut metagenome</name>
    <dbReference type="NCBI Taxonomy" id="433724"/>
    <lineage>
        <taxon>unclassified sequences</taxon>
        <taxon>metagenomes</taxon>
        <taxon>organismal metagenomes</taxon>
    </lineage>
</organism>
<comment type="caution">
    <text evidence="2">The sequence shown here is derived from an EMBL/GenBank/DDBJ whole genome shotgun (WGS) entry which is preliminary data.</text>
</comment>
<name>A0A5J4PC30_9ZZZZ</name>
<dbReference type="InterPro" id="IPR035490">
    <property type="entry name" value="GlmS/FrlB_SIS"/>
</dbReference>
<accession>A0A5J4PC30</accession>
<dbReference type="Pfam" id="PF01380">
    <property type="entry name" value="SIS"/>
    <property type="match status" value="1"/>
</dbReference>
<dbReference type="PROSITE" id="PS51464">
    <property type="entry name" value="SIS"/>
    <property type="match status" value="1"/>
</dbReference>
<dbReference type="PANTHER" id="PTHR10937:SF0">
    <property type="entry name" value="GLUTAMINE--FRUCTOSE-6-PHOSPHATE TRANSAMINASE (ISOMERIZING)"/>
    <property type="match status" value="1"/>
</dbReference>
<dbReference type="GO" id="GO:0006487">
    <property type="term" value="P:protein N-linked glycosylation"/>
    <property type="evidence" value="ECO:0007669"/>
    <property type="project" value="TreeGrafter"/>
</dbReference>
<dbReference type="GO" id="GO:0005829">
    <property type="term" value="C:cytosol"/>
    <property type="evidence" value="ECO:0007669"/>
    <property type="project" value="TreeGrafter"/>
</dbReference>
<dbReference type="InterPro" id="IPR001347">
    <property type="entry name" value="SIS_dom"/>
</dbReference>
<dbReference type="PANTHER" id="PTHR10937">
    <property type="entry name" value="GLUCOSAMINE--FRUCTOSE-6-PHOSPHATE AMINOTRANSFERASE, ISOMERIZING"/>
    <property type="match status" value="1"/>
</dbReference>
<dbReference type="EMBL" id="SNRY01009457">
    <property type="protein sequence ID" value="KAA6307035.1"/>
    <property type="molecule type" value="Genomic_DNA"/>
</dbReference>
<dbReference type="EC" id="2.6.1.16" evidence="2"/>
<protein>
    <submittedName>
        <fullName evidence="2">Glucosamine---fructose-6-phosphate aminotransferase (Isomerizing)</fullName>
        <ecNumber evidence="2">2.6.1.16</ecNumber>
    </submittedName>
</protein>
<dbReference type="FunFam" id="3.40.50.10490:FF:000002">
    <property type="entry name" value="Glutamine--fructose-6-phosphate aminotransferase [isomerizing]"/>
    <property type="match status" value="1"/>
</dbReference>